<feature type="domain" description="EAL" evidence="4">
    <location>
        <begin position="618"/>
        <end position="856"/>
    </location>
</feature>
<dbReference type="InterPro" id="IPR001633">
    <property type="entry name" value="EAL_dom"/>
</dbReference>
<dbReference type="CDD" id="cd01948">
    <property type="entry name" value="EAL"/>
    <property type="match status" value="1"/>
</dbReference>
<dbReference type="Pfam" id="PF00989">
    <property type="entry name" value="PAS"/>
    <property type="match status" value="1"/>
</dbReference>
<dbReference type="Gene3D" id="3.20.20.450">
    <property type="entry name" value="EAL domain"/>
    <property type="match status" value="1"/>
</dbReference>
<dbReference type="NCBIfam" id="TIGR00229">
    <property type="entry name" value="sensory_box"/>
    <property type="match status" value="1"/>
</dbReference>
<evidence type="ECO:0000259" key="3">
    <source>
        <dbReference type="PROSITE" id="PS50113"/>
    </source>
</evidence>
<dbReference type="InterPro" id="IPR000700">
    <property type="entry name" value="PAS-assoc_C"/>
</dbReference>
<dbReference type="InterPro" id="IPR029787">
    <property type="entry name" value="Nucleotide_cyclase"/>
</dbReference>
<dbReference type="PROSITE" id="PS50887">
    <property type="entry name" value="GGDEF"/>
    <property type="match status" value="1"/>
</dbReference>
<keyword evidence="7" id="KW-1185">Reference proteome</keyword>
<dbReference type="AlphaFoldDB" id="A0A5C4L7B8"/>
<evidence type="ECO:0000313" key="6">
    <source>
        <dbReference type="EMBL" id="TNC07823.1"/>
    </source>
</evidence>
<reference evidence="6 7" key="1">
    <citation type="submission" date="2019-06" db="EMBL/GenBank/DDBJ databases">
        <title>Genome of Methylobacterium sp. 17Sr1-39.</title>
        <authorList>
            <person name="Seo T."/>
        </authorList>
    </citation>
    <scope>NUCLEOTIDE SEQUENCE [LARGE SCALE GENOMIC DNA]</scope>
    <source>
        <strain evidence="6 7">17Sr1-39</strain>
    </source>
</reference>
<dbReference type="Pfam" id="PF00990">
    <property type="entry name" value="GGDEF"/>
    <property type="match status" value="1"/>
</dbReference>
<feature type="region of interest" description="Disordered" evidence="1">
    <location>
        <begin position="1"/>
        <end position="49"/>
    </location>
</feature>
<dbReference type="CDD" id="cd01949">
    <property type="entry name" value="GGDEF"/>
    <property type="match status" value="1"/>
</dbReference>
<dbReference type="InterPro" id="IPR043128">
    <property type="entry name" value="Rev_trsase/Diguanyl_cyclase"/>
</dbReference>
<dbReference type="EMBL" id="VDDA01000030">
    <property type="protein sequence ID" value="TNC07823.1"/>
    <property type="molecule type" value="Genomic_DNA"/>
</dbReference>
<dbReference type="SUPFAM" id="SSF141868">
    <property type="entry name" value="EAL domain-like"/>
    <property type="match status" value="1"/>
</dbReference>
<dbReference type="Pfam" id="PF12860">
    <property type="entry name" value="PAS_7"/>
    <property type="match status" value="1"/>
</dbReference>
<sequence length="856" mass="92123">MTVICSCQKGRGRKTSHGRPGSPAARTGSGASRHRGPRRPEHHAVLKSSSLRKSGHAEIRVMLKPKPSLDLLADLLDGLDIGLCAFDASDRTLGWNQTFLYLFPEHDGFVHVGEHYRENLLRFYRTRLTSDEFRYVEEYVASGIARHQAQSRPFEFEHRGTWLRVSAQTIPGIGRVRLWRPITREAAPAAAAAAAEAARGAPDGIAAANADGRIVSANRQFGQLYGLGPAEAVGLTLEAVVARAWQEAGGEAPGQLLARLRESLLFAGAPFEVSLPGDRWTRVIEHVRESGARTGVHFDITALKREQAALRAAEAEASRRASHFRGIIEHAPSGMLVVDAAGILVEANRAFRSALGDGTGGGLVGRPLAALAPPEEADRLAALLARAATEAGPIPTEMRFRRPDGATLWARVSAVRLALPPDPASPLLHPTLLQVEDVTARREAERRIAHMADHDALTDLPNRTLFRARLDALLGGEACAILWLDLDRFKVVNDTLGHAAGDTLLCEVARRMRAVLRSEDTLARLGGDEFAVLLPGADPLAASRAAARLVEAMQAPVTVAGRAMHVGVSIGVVLAPCHGGDADTLMARADRALYGAKAAGRSTFRLYDPAMDAAVAERHGLELDLRLGLERGEFALHYQPIVTAAERRVVCREALVRWHHPTRGLVPPASFIPLAEETGLIDRLGAWILRRACRDAAAWPDGTRVAVNVSAAQVRHGPLIAAVQGALRESGLRPDRLEIEITESLPIEGEAADLLMALRRLGVRIALDDFGTGYSSLSYLRRFPFDTIKIDRSFIADIADPGTAAIVRAVVGIGAQLGATITAEGIETEDQLAAAQREGCTEVQGYLFGKPVPLEA</sequence>
<feature type="domain" description="PAS" evidence="2">
    <location>
        <begin position="320"/>
        <end position="356"/>
    </location>
</feature>
<dbReference type="Pfam" id="PF00563">
    <property type="entry name" value="EAL"/>
    <property type="match status" value="1"/>
</dbReference>
<dbReference type="PROSITE" id="PS50883">
    <property type="entry name" value="EAL"/>
    <property type="match status" value="1"/>
</dbReference>
<dbReference type="InterPro" id="IPR052155">
    <property type="entry name" value="Biofilm_reg_signaling"/>
</dbReference>
<proteinExistence type="predicted"/>
<evidence type="ECO:0000259" key="4">
    <source>
        <dbReference type="PROSITE" id="PS50883"/>
    </source>
</evidence>
<dbReference type="NCBIfam" id="TIGR00254">
    <property type="entry name" value="GGDEF"/>
    <property type="match status" value="1"/>
</dbReference>
<dbReference type="SMART" id="SM00267">
    <property type="entry name" value="GGDEF"/>
    <property type="match status" value="1"/>
</dbReference>
<dbReference type="InterPro" id="IPR013656">
    <property type="entry name" value="PAS_4"/>
</dbReference>
<dbReference type="InterPro" id="IPR035965">
    <property type="entry name" value="PAS-like_dom_sf"/>
</dbReference>
<dbReference type="SMART" id="SM00052">
    <property type="entry name" value="EAL"/>
    <property type="match status" value="1"/>
</dbReference>
<feature type="domain" description="GGDEF" evidence="5">
    <location>
        <begin position="477"/>
        <end position="609"/>
    </location>
</feature>
<dbReference type="SUPFAM" id="SSF55785">
    <property type="entry name" value="PYP-like sensor domain (PAS domain)"/>
    <property type="match status" value="2"/>
</dbReference>
<dbReference type="PROSITE" id="PS50112">
    <property type="entry name" value="PAS"/>
    <property type="match status" value="2"/>
</dbReference>
<gene>
    <name evidence="6" type="ORF">FF100_31275</name>
</gene>
<dbReference type="InterPro" id="IPR000014">
    <property type="entry name" value="PAS"/>
</dbReference>
<dbReference type="PROSITE" id="PS50113">
    <property type="entry name" value="PAC"/>
    <property type="match status" value="1"/>
</dbReference>
<dbReference type="Pfam" id="PF08448">
    <property type="entry name" value="PAS_4"/>
    <property type="match status" value="1"/>
</dbReference>
<evidence type="ECO:0000313" key="7">
    <source>
        <dbReference type="Proteomes" id="UP000305267"/>
    </source>
</evidence>
<dbReference type="InterPro" id="IPR035919">
    <property type="entry name" value="EAL_sf"/>
</dbReference>
<dbReference type="PANTHER" id="PTHR44757">
    <property type="entry name" value="DIGUANYLATE CYCLASE DGCP"/>
    <property type="match status" value="1"/>
</dbReference>
<dbReference type="Gene3D" id="3.30.450.20">
    <property type="entry name" value="PAS domain"/>
    <property type="match status" value="2"/>
</dbReference>
<dbReference type="SMART" id="SM00091">
    <property type="entry name" value="PAS"/>
    <property type="match status" value="3"/>
</dbReference>
<evidence type="ECO:0000259" key="5">
    <source>
        <dbReference type="PROSITE" id="PS50887"/>
    </source>
</evidence>
<dbReference type="Proteomes" id="UP000305267">
    <property type="component" value="Unassembled WGS sequence"/>
</dbReference>
<dbReference type="Gene3D" id="3.30.70.270">
    <property type="match status" value="1"/>
</dbReference>
<feature type="domain" description="PAS" evidence="2">
    <location>
        <begin position="190"/>
        <end position="234"/>
    </location>
</feature>
<dbReference type="SUPFAM" id="SSF55073">
    <property type="entry name" value="Nucleotide cyclase"/>
    <property type="match status" value="1"/>
</dbReference>
<dbReference type="GO" id="GO:0006355">
    <property type="term" value="P:regulation of DNA-templated transcription"/>
    <property type="evidence" value="ECO:0007669"/>
    <property type="project" value="InterPro"/>
</dbReference>
<dbReference type="CDD" id="cd00130">
    <property type="entry name" value="PAS"/>
    <property type="match status" value="2"/>
</dbReference>
<dbReference type="InterPro" id="IPR013767">
    <property type="entry name" value="PAS_fold"/>
</dbReference>
<accession>A0A5C4L7B8</accession>
<protein>
    <submittedName>
        <fullName evidence="6">EAL domain-containing protein</fullName>
    </submittedName>
</protein>
<organism evidence="6 7">
    <name type="scientific">Methylobacterium terricola</name>
    <dbReference type="NCBI Taxonomy" id="2583531"/>
    <lineage>
        <taxon>Bacteria</taxon>
        <taxon>Pseudomonadati</taxon>
        <taxon>Pseudomonadota</taxon>
        <taxon>Alphaproteobacteria</taxon>
        <taxon>Hyphomicrobiales</taxon>
        <taxon>Methylobacteriaceae</taxon>
        <taxon>Methylobacterium</taxon>
    </lineage>
</organism>
<comment type="caution">
    <text evidence="6">The sequence shown here is derived from an EMBL/GenBank/DDBJ whole genome shotgun (WGS) entry which is preliminary data.</text>
</comment>
<evidence type="ECO:0000259" key="2">
    <source>
        <dbReference type="PROSITE" id="PS50112"/>
    </source>
</evidence>
<dbReference type="OrthoDB" id="7968627at2"/>
<name>A0A5C4L7B8_9HYPH</name>
<dbReference type="InterPro" id="IPR000160">
    <property type="entry name" value="GGDEF_dom"/>
</dbReference>
<evidence type="ECO:0000256" key="1">
    <source>
        <dbReference type="SAM" id="MobiDB-lite"/>
    </source>
</evidence>
<feature type="domain" description="PAC" evidence="3">
    <location>
        <begin position="394"/>
        <end position="450"/>
    </location>
</feature>
<dbReference type="PANTHER" id="PTHR44757:SF2">
    <property type="entry name" value="BIOFILM ARCHITECTURE MAINTENANCE PROTEIN MBAA"/>
    <property type="match status" value="1"/>
</dbReference>